<dbReference type="GO" id="GO:0046872">
    <property type="term" value="F:metal ion binding"/>
    <property type="evidence" value="ECO:0007669"/>
    <property type="project" value="InterPro"/>
</dbReference>
<evidence type="ECO:0000313" key="4">
    <source>
        <dbReference type="Proteomes" id="UP000243679"/>
    </source>
</evidence>
<dbReference type="Gene3D" id="3.30.470.20">
    <property type="entry name" value="ATP-grasp fold, B domain"/>
    <property type="match status" value="1"/>
</dbReference>
<dbReference type="KEGG" id="ntt:TAO_1759"/>
<reference evidence="3 4" key="1">
    <citation type="journal article" date="2017" name="ISME J.">
        <title>An acid-tolerant ammonia-oxidizing ?-proteobacterium from soil.</title>
        <authorList>
            <person name="Hayatsu M."/>
            <person name="Tago K."/>
            <person name="Uchiyama I."/>
            <person name="Toyoda A."/>
            <person name="Wang Y."/>
            <person name="Shimomura Y."/>
            <person name="Okubo T."/>
            <person name="Kurisu F."/>
            <person name="Hirono Y."/>
            <person name="Nonaka K."/>
            <person name="Akiyama H."/>
            <person name="Itoh T."/>
            <person name="Takami H."/>
        </authorList>
    </citation>
    <scope>NUCLEOTIDE SEQUENCE [LARGE SCALE GENOMIC DNA]</scope>
    <source>
        <strain evidence="3 4">TAO100</strain>
    </source>
</reference>
<dbReference type="Pfam" id="PF18301">
    <property type="entry name" value="preATP-grasp_3"/>
    <property type="match status" value="1"/>
</dbReference>
<evidence type="ECO:0000259" key="2">
    <source>
        <dbReference type="PROSITE" id="PS50975"/>
    </source>
</evidence>
<dbReference type="InterPro" id="IPR003806">
    <property type="entry name" value="ATP-grasp_PylC-type"/>
</dbReference>
<name>A0A1Q2SPX2_9GAMM</name>
<sequence length="314" mass="35071">MLEALLTDLAENSSVQTVILRDYRLKLPAHIRHYYYIHNLDEFHCRWHDCLEGVDAVLPIAPETEGLLTKIQESVLKADKRLLGCHPEATAIATSKSQTAHCLAVAGLMTLPTTWLQDWQPDNAIADPLICKPDDGVGSTDVLYFDNSTTLNRWKQGKPPEILANRIVQPYLQGIAASLCLLCDKGEALLLCINQQHIQMKAGALYLRGITVNTMAISKIFQEIADRIAHALPKLWGFVGVDLILGPQPIVVEINPRLTTSYLGLRKTYGINPTRWLLTLLDQGIKAVELPPNLGYKMTLITEKQRVICATDRY</sequence>
<dbReference type="GO" id="GO:0005524">
    <property type="term" value="F:ATP binding"/>
    <property type="evidence" value="ECO:0007669"/>
    <property type="project" value="UniProtKB-UniRule"/>
</dbReference>
<dbReference type="Gene3D" id="3.40.50.11770">
    <property type="match status" value="1"/>
</dbReference>
<dbReference type="InterPro" id="IPR040803">
    <property type="entry name" value="MfnD_preATP-grasp"/>
</dbReference>
<evidence type="ECO:0000313" key="3">
    <source>
        <dbReference type="EMBL" id="BAW81129.1"/>
    </source>
</evidence>
<gene>
    <name evidence="3" type="ORF">TAO_1759</name>
</gene>
<accession>A0A1Q2SPX2</accession>
<dbReference type="Gene3D" id="2.30.36.100">
    <property type="match status" value="1"/>
</dbReference>
<evidence type="ECO:0000256" key="1">
    <source>
        <dbReference type="PROSITE-ProRule" id="PRU00409"/>
    </source>
</evidence>
<dbReference type="SUPFAM" id="SSF56059">
    <property type="entry name" value="Glutathione synthetase ATP-binding domain-like"/>
    <property type="match status" value="1"/>
</dbReference>
<keyword evidence="4" id="KW-1185">Reference proteome</keyword>
<proteinExistence type="predicted"/>
<protein>
    <submittedName>
        <fullName evidence="3">Hypothetical conserved protein</fullName>
    </submittedName>
</protein>
<feature type="domain" description="ATP-grasp" evidence="2">
    <location>
        <begin position="100"/>
        <end position="282"/>
    </location>
</feature>
<dbReference type="EMBL" id="AP014836">
    <property type="protein sequence ID" value="BAW81129.1"/>
    <property type="molecule type" value="Genomic_DNA"/>
</dbReference>
<dbReference type="Proteomes" id="UP000243679">
    <property type="component" value="Chromosome"/>
</dbReference>
<dbReference type="PROSITE" id="PS50975">
    <property type="entry name" value="ATP_GRASP"/>
    <property type="match status" value="1"/>
</dbReference>
<keyword evidence="1" id="KW-0547">Nucleotide-binding</keyword>
<dbReference type="AlphaFoldDB" id="A0A1Q2SPX2"/>
<dbReference type="InterPro" id="IPR011761">
    <property type="entry name" value="ATP-grasp"/>
</dbReference>
<dbReference type="InterPro" id="IPR024710">
    <property type="entry name" value="MfnD"/>
</dbReference>
<keyword evidence="1" id="KW-0067">ATP-binding</keyword>
<dbReference type="PIRSF" id="PIRSF016766">
    <property type="entry name" value="UCP016766_ATPgrasp"/>
    <property type="match status" value="1"/>
</dbReference>
<organism evidence="3 4">
    <name type="scientific">Candidatus Nitrosoglobus terrae</name>
    <dbReference type="NCBI Taxonomy" id="1630141"/>
    <lineage>
        <taxon>Bacteria</taxon>
        <taxon>Pseudomonadati</taxon>
        <taxon>Pseudomonadota</taxon>
        <taxon>Gammaproteobacteria</taxon>
        <taxon>Chromatiales</taxon>
        <taxon>Chromatiaceae</taxon>
        <taxon>Candidatus Nitrosoglobus</taxon>
    </lineage>
</organism>
<dbReference type="Pfam" id="PF02655">
    <property type="entry name" value="ATP-grasp_3"/>
    <property type="match status" value="1"/>
</dbReference>